<evidence type="ECO:0000256" key="4">
    <source>
        <dbReference type="ARBA" id="ARBA00022630"/>
    </source>
</evidence>
<dbReference type="InterPro" id="IPR016169">
    <property type="entry name" value="FAD-bd_PCMH_sub2"/>
</dbReference>
<accession>A0A2G2Z590</accession>
<dbReference type="STRING" id="4072.A0A2G2Z590"/>
<dbReference type="InterPro" id="IPR016166">
    <property type="entry name" value="FAD-bd_PCMH"/>
</dbReference>
<sequence>MKFLNHQSTMSSHLLLVVLILCNTLSHGSFNSIYNSFVNCLTTKSITQKDISQIVYSTNNPLFNPILQTYIRNRRFFNFTTSKPVLIVTPSKEFQVSSIVLCTKESDLQLKIRSGGHDYEGISYISNVPFIMLDMFNLREIYMDVYAETAWVQAGATVGELYYNIWTKSNLLGFPAGVCHTVGVGGHVSGGGYGNMLRKFGLSVDNVLDARLVDVNGRILDRKSMGEDLFWAIKGGGGASFGVILAFKIRLVRVPETVTYFRVERFLDNQNVIDVVVQWQNVASKIDNDLFIRLLIQPITTKHENKTKGARNTKTIRATFIALFLGDSSRLMSLINNELPALGLIKQDCFEMSWIDSVLRWASFVNTTKPISLLNRTGDPSHFLKRKSDYVHEPISRDGLDSIFKKVISLEKVAIVFNPYGGRMAEIHEDETPFPHRESVLFKIQYAVNWDEEGVVIGKEHLSHIRDMYNFMTPYVSSNPREAYLNYRDLDIGTNDHGKNSLEEGRIYGTKYFKNNFDRLVKVKSAVDPTNFFRNEQSIPTQTHSFGKENKGSCFTISSVLVLGECLILTSIIFFLVCS</sequence>
<dbReference type="UniPathway" id="UPA00107"/>
<keyword evidence="11" id="KW-1133">Transmembrane helix</keyword>
<dbReference type="GO" id="GO:0042179">
    <property type="term" value="P:nicotine biosynthetic process"/>
    <property type="evidence" value="ECO:0007669"/>
    <property type="project" value="UniProtKB-UniPathway"/>
</dbReference>
<comment type="function">
    <text evidence="10">Involved in the biosynthesis of pyridine alkaloid natural products, leading mainly to the production of anabasine, anatabine, nicotine and nornicotine, effective deterrents against herbivores with antiparasitic and pesticide properties (neurotoxins); nornicotine serves as the precursor in the synthesis of the carcinogen compound N'-nitrosonornicotine (NNN). Catalyzes a late oxidation step subsequent to the pyridine ring condensation reaction in the biosynthesis of alkaloids.</text>
</comment>
<keyword evidence="15" id="KW-1185">Reference proteome</keyword>
<comment type="caution">
    <text evidence="14">The sequence shown here is derived from an EMBL/GenBank/DDBJ whole genome shotgun (WGS) entry which is preliminary data.</text>
</comment>
<keyword evidence="11" id="KW-0812">Transmembrane</keyword>
<evidence type="ECO:0000256" key="6">
    <source>
        <dbReference type="ARBA" id="ARBA00022827"/>
    </source>
</evidence>
<comment type="cofactor">
    <cofactor evidence="1">
        <name>FAD</name>
        <dbReference type="ChEBI" id="CHEBI:57692"/>
    </cofactor>
</comment>
<feature type="transmembrane region" description="Helical" evidence="11">
    <location>
        <begin position="555"/>
        <end position="578"/>
    </location>
</feature>
<reference evidence="14 15" key="1">
    <citation type="journal article" date="2014" name="Nat. Genet.">
        <title>Genome sequence of the hot pepper provides insights into the evolution of pungency in Capsicum species.</title>
        <authorList>
            <person name="Kim S."/>
            <person name="Park M."/>
            <person name="Yeom S.I."/>
            <person name="Kim Y.M."/>
            <person name="Lee J.M."/>
            <person name="Lee H.A."/>
            <person name="Seo E."/>
            <person name="Choi J."/>
            <person name="Cheong K."/>
            <person name="Kim K.T."/>
            <person name="Jung K."/>
            <person name="Lee G.W."/>
            <person name="Oh S.K."/>
            <person name="Bae C."/>
            <person name="Kim S.B."/>
            <person name="Lee H.Y."/>
            <person name="Kim S.Y."/>
            <person name="Kim M.S."/>
            <person name="Kang B.C."/>
            <person name="Jo Y.D."/>
            <person name="Yang H.B."/>
            <person name="Jeong H.J."/>
            <person name="Kang W.H."/>
            <person name="Kwon J.K."/>
            <person name="Shin C."/>
            <person name="Lim J.Y."/>
            <person name="Park J.H."/>
            <person name="Huh J.H."/>
            <person name="Kim J.S."/>
            <person name="Kim B.D."/>
            <person name="Cohen O."/>
            <person name="Paran I."/>
            <person name="Suh M.C."/>
            <person name="Lee S.B."/>
            <person name="Kim Y.K."/>
            <person name="Shin Y."/>
            <person name="Noh S.J."/>
            <person name="Park J."/>
            <person name="Seo Y.S."/>
            <person name="Kwon S.Y."/>
            <person name="Kim H.A."/>
            <person name="Park J.M."/>
            <person name="Kim H.J."/>
            <person name="Choi S.B."/>
            <person name="Bosland P.W."/>
            <person name="Reeves G."/>
            <person name="Jo S.H."/>
            <person name="Lee B.W."/>
            <person name="Cho H.T."/>
            <person name="Choi H.S."/>
            <person name="Lee M.S."/>
            <person name="Yu Y."/>
            <person name="Do Choi Y."/>
            <person name="Park B.S."/>
            <person name="van Deynze A."/>
            <person name="Ashrafi H."/>
            <person name="Hill T."/>
            <person name="Kim W.T."/>
            <person name="Pai H.S."/>
            <person name="Ahn H.K."/>
            <person name="Yeam I."/>
            <person name="Giovannoni J.J."/>
            <person name="Rose J.K."/>
            <person name="Sorensen I."/>
            <person name="Lee S.J."/>
            <person name="Kim R.W."/>
            <person name="Choi I.Y."/>
            <person name="Choi B.S."/>
            <person name="Lim J.S."/>
            <person name="Lee Y.H."/>
            <person name="Choi D."/>
        </authorList>
    </citation>
    <scope>NUCLEOTIDE SEQUENCE [LARGE SCALE GENOMIC DNA]</scope>
    <source>
        <strain evidence="15">cv. CM334</strain>
    </source>
</reference>
<keyword evidence="7" id="KW-1015">Disulfide bond</keyword>
<keyword evidence="5 12" id="KW-0732">Signal</keyword>
<evidence type="ECO:0000259" key="13">
    <source>
        <dbReference type="PROSITE" id="PS51387"/>
    </source>
</evidence>
<dbReference type="InterPro" id="IPR016167">
    <property type="entry name" value="FAD-bd_PCMH_sub1"/>
</dbReference>
<dbReference type="SUPFAM" id="SSF56176">
    <property type="entry name" value="FAD-binding/transporter-associated domain-like"/>
    <property type="match status" value="1"/>
</dbReference>
<keyword evidence="11" id="KW-0472">Membrane</keyword>
<dbReference type="GO" id="GO:0071949">
    <property type="term" value="F:FAD binding"/>
    <property type="evidence" value="ECO:0007669"/>
    <property type="project" value="InterPro"/>
</dbReference>
<dbReference type="InterPro" id="IPR036318">
    <property type="entry name" value="FAD-bd_PCMH-like_sf"/>
</dbReference>
<dbReference type="Pfam" id="PF08031">
    <property type="entry name" value="BBE"/>
    <property type="match status" value="1"/>
</dbReference>
<dbReference type="PROSITE" id="PS51387">
    <property type="entry name" value="FAD_PCMH"/>
    <property type="match status" value="1"/>
</dbReference>
<keyword evidence="6" id="KW-0274">FAD</keyword>
<evidence type="ECO:0000256" key="3">
    <source>
        <dbReference type="ARBA" id="ARBA00022589"/>
    </source>
</evidence>
<evidence type="ECO:0000256" key="10">
    <source>
        <dbReference type="ARBA" id="ARBA00045734"/>
    </source>
</evidence>
<reference evidence="14 15" key="2">
    <citation type="journal article" date="2017" name="Genome Biol.">
        <title>New reference genome sequences of hot pepper reveal the massive evolution of plant disease-resistance genes by retroduplication.</title>
        <authorList>
            <person name="Kim S."/>
            <person name="Park J."/>
            <person name="Yeom S.I."/>
            <person name="Kim Y.M."/>
            <person name="Seo E."/>
            <person name="Kim K.T."/>
            <person name="Kim M.S."/>
            <person name="Lee J.M."/>
            <person name="Cheong K."/>
            <person name="Shin H.S."/>
            <person name="Kim S.B."/>
            <person name="Han K."/>
            <person name="Lee J."/>
            <person name="Park M."/>
            <person name="Lee H.A."/>
            <person name="Lee H.Y."/>
            <person name="Lee Y."/>
            <person name="Oh S."/>
            <person name="Lee J.H."/>
            <person name="Choi E."/>
            <person name="Choi E."/>
            <person name="Lee S.E."/>
            <person name="Jeon J."/>
            <person name="Kim H."/>
            <person name="Choi G."/>
            <person name="Song H."/>
            <person name="Lee J."/>
            <person name="Lee S.C."/>
            <person name="Kwon J.K."/>
            <person name="Lee H.Y."/>
            <person name="Koo N."/>
            <person name="Hong Y."/>
            <person name="Kim R.W."/>
            <person name="Kang W.H."/>
            <person name="Huh J.H."/>
            <person name="Kang B.C."/>
            <person name="Yang T.J."/>
            <person name="Lee Y.H."/>
            <person name="Bennetzen J.L."/>
            <person name="Choi D."/>
        </authorList>
    </citation>
    <scope>NUCLEOTIDE SEQUENCE [LARGE SCALE GENOMIC DNA]</scope>
    <source>
        <strain evidence="15">cv. CM334</strain>
    </source>
</reference>
<dbReference type="GO" id="GO:0009820">
    <property type="term" value="P:alkaloid metabolic process"/>
    <property type="evidence" value="ECO:0007669"/>
    <property type="project" value="UniProtKB-KW"/>
</dbReference>
<protein>
    <submittedName>
        <fullName evidence="14">Reticuline oxidase-like protein</fullName>
    </submittedName>
</protein>
<evidence type="ECO:0000256" key="7">
    <source>
        <dbReference type="ARBA" id="ARBA00023157"/>
    </source>
</evidence>
<evidence type="ECO:0000256" key="9">
    <source>
        <dbReference type="ARBA" id="ARBA00034114"/>
    </source>
</evidence>
<proteinExistence type="inferred from homology"/>
<dbReference type="InterPro" id="IPR012951">
    <property type="entry name" value="BBE"/>
</dbReference>
<dbReference type="FunFam" id="3.30.43.10:FF:000004">
    <property type="entry name" value="Berberine bridge enzyme-like 15"/>
    <property type="match status" value="1"/>
</dbReference>
<dbReference type="InterPro" id="IPR006094">
    <property type="entry name" value="Oxid_FAD_bind_N"/>
</dbReference>
<feature type="signal peptide" evidence="12">
    <location>
        <begin position="1"/>
        <end position="28"/>
    </location>
</feature>
<evidence type="ECO:0000256" key="2">
    <source>
        <dbReference type="ARBA" id="ARBA00005466"/>
    </source>
</evidence>
<dbReference type="AlphaFoldDB" id="A0A2G2Z590"/>
<feature type="domain" description="FAD-binding PCMH-type" evidence="13">
    <location>
        <begin position="80"/>
        <end position="254"/>
    </location>
</feature>
<evidence type="ECO:0000256" key="5">
    <source>
        <dbReference type="ARBA" id="ARBA00022729"/>
    </source>
</evidence>
<evidence type="ECO:0000256" key="12">
    <source>
        <dbReference type="SAM" id="SignalP"/>
    </source>
</evidence>
<dbReference type="Gene3D" id="3.40.462.20">
    <property type="match status" value="1"/>
</dbReference>
<comment type="similarity">
    <text evidence="2">Belongs to the oxygen-dependent FAD-linked oxidoreductase family.</text>
</comment>
<dbReference type="OMA" id="ATVYQNF"/>
<keyword evidence="3" id="KW-0017">Alkaloid metabolism</keyword>
<evidence type="ECO:0000256" key="11">
    <source>
        <dbReference type="SAM" id="Phobius"/>
    </source>
</evidence>
<evidence type="ECO:0000256" key="1">
    <source>
        <dbReference type="ARBA" id="ARBA00001974"/>
    </source>
</evidence>
<dbReference type="Gramene" id="PHT77156">
    <property type="protein sequence ID" value="PHT77156"/>
    <property type="gene ID" value="T459_20678"/>
</dbReference>
<keyword evidence="8" id="KW-0325">Glycoprotein</keyword>
<dbReference type="Pfam" id="PF01565">
    <property type="entry name" value="FAD_binding_4"/>
    <property type="match status" value="1"/>
</dbReference>
<evidence type="ECO:0000313" key="14">
    <source>
        <dbReference type="EMBL" id="PHT77156.1"/>
    </source>
</evidence>
<dbReference type="Gene3D" id="3.30.465.10">
    <property type="match status" value="1"/>
</dbReference>
<dbReference type="EMBL" id="AYRZ02000007">
    <property type="protein sequence ID" value="PHT77156.1"/>
    <property type="molecule type" value="Genomic_DNA"/>
</dbReference>
<comment type="pathway">
    <text evidence="9">Alkaloid biosynthesis; nicotine biosynthesis.</text>
</comment>
<evidence type="ECO:0000313" key="15">
    <source>
        <dbReference type="Proteomes" id="UP000222542"/>
    </source>
</evidence>
<evidence type="ECO:0000256" key="8">
    <source>
        <dbReference type="ARBA" id="ARBA00023180"/>
    </source>
</evidence>
<dbReference type="PANTHER" id="PTHR32448">
    <property type="entry name" value="OS08G0158400 PROTEIN"/>
    <property type="match status" value="1"/>
</dbReference>
<gene>
    <name evidence="14" type="ORF">T459_20678</name>
</gene>
<dbReference type="Proteomes" id="UP000222542">
    <property type="component" value="Unassembled WGS sequence"/>
</dbReference>
<keyword evidence="4" id="KW-0285">Flavoprotein</keyword>
<name>A0A2G2Z590_CAPAN</name>
<dbReference type="GO" id="GO:0016491">
    <property type="term" value="F:oxidoreductase activity"/>
    <property type="evidence" value="ECO:0007669"/>
    <property type="project" value="InterPro"/>
</dbReference>
<organism evidence="14 15">
    <name type="scientific">Capsicum annuum</name>
    <name type="common">Capsicum pepper</name>
    <dbReference type="NCBI Taxonomy" id="4072"/>
    <lineage>
        <taxon>Eukaryota</taxon>
        <taxon>Viridiplantae</taxon>
        <taxon>Streptophyta</taxon>
        <taxon>Embryophyta</taxon>
        <taxon>Tracheophyta</taxon>
        <taxon>Spermatophyta</taxon>
        <taxon>Magnoliopsida</taxon>
        <taxon>eudicotyledons</taxon>
        <taxon>Gunneridae</taxon>
        <taxon>Pentapetalae</taxon>
        <taxon>asterids</taxon>
        <taxon>lamiids</taxon>
        <taxon>Solanales</taxon>
        <taxon>Solanaceae</taxon>
        <taxon>Solanoideae</taxon>
        <taxon>Capsiceae</taxon>
        <taxon>Capsicum</taxon>
    </lineage>
</organism>
<feature type="chain" id="PRO_5013727164" evidence="12">
    <location>
        <begin position="29"/>
        <end position="579"/>
    </location>
</feature>
<dbReference type="Gene3D" id="3.30.43.10">
    <property type="entry name" value="Uridine Diphospho-n-acetylenolpyruvylglucosamine Reductase, domain 2"/>
    <property type="match status" value="1"/>
</dbReference>